<proteinExistence type="predicted"/>
<evidence type="ECO:0000313" key="1">
    <source>
        <dbReference type="EMBL" id="TKA40405.1"/>
    </source>
</evidence>
<gene>
    <name evidence="1" type="ORF">B0A54_09354</name>
</gene>
<reference evidence="1 2" key="1">
    <citation type="submission" date="2017-03" db="EMBL/GenBank/DDBJ databases">
        <title>Genomes of endolithic fungi from Antarctica.</title>
        <authorList>
            <person name="Coleine C."/>
            <person name="Masonjones S."/>
            <person name="Stajich J.E."/>
        </authorList>
    </citation>
    <scope>NUCLEOTIDE SEQUENCE [LARGE SCALE GENOMIC DNA]</scope>
    <source>
        <strain evidence="1 2">CCFEE 5311</strain>
    </source>
</reference>
<comment type="caution">
    <text evidence="1">The sequence shown here is derived from an EMBL/GenBank/DDBJ whole genome shotgun (WGS) entry which is preliminary data.</text>
</comment>
<sequence>MPRPFFGYLWGQCVKVLRQTDDRAPEASVESARSLQAATLQRTLHSDTCSGDAQEDAESTSAVKYVDAAIWTHCVKADAATKEREYLPPYV</sequence>
<dbReference type="AlphaFoldDB" id="A0A4U0UYR1"/>
<accession>A0A4U0UYR1</accession>
<evidence type="ECO:0000313" key="2">
    <source>
        <dbReference type="Proteomes" id="UP000310066"/>
    </source>
</evidence>
<dbReference type="Proteomes" id="UP000310066">
    <property type="component" value="Unassembled WGS sequence"/>
</dbReference>
<protein>
    <submittedName>
        <fullName evidence="1">Uncharacterized protein</fullName>
    </submittedName>
</protein>
<organism evidence="1 2">
    <name type="scientific">Friedmanniomyces endolithicus</name>
    <dbReference type="NCBI Taxonomy" id="329885"/>
    <lineage>
        <taxon>Eukaryota</taxon>
        <taxon>Fungi</taxon>
        <taxon>Dikarya</taxon>
        <taxon>Ascomycota</taxon>
        <taxon>Pezizomycotina</taxon>
        <taxon>Dothideomycetes</taxon>
        <taxon>Dothideomycetidae</taxon>
        <taxon>Mycosphaerellales</taxon>
        <taxon>Teratosphaeriaceae</taxon>
        <taxon>Friedmanniomyces</taxon>
    </lineage>
</organism>
<dbReference type="EMBL" id="NAJP01000033">
    <property type="protein sequence ID" value="TKA40405.1"/>
    <property type="molecule type" value="Genomic_DNA"/>
</dbReference>
<name>A0A4U0UYR1_9PEZI</name>